<name>A0A388K507_CHABU</name>
<gene>
    <name evidence="2" type="ORF">CBR_g49460</name>
</gene>
<comment type="caution">
    <text evidence="2">The sequence shown here is derived from an EMBL/GenBank/DDBJ whole genome shotgun (WGS) entry which is preliminary data.</text>
</comment>
<evidence type="ECO:0000313" key="3">
    <source>
        <dbReference type="Proteomes" id="UP000265515"/>
    </source>
</evidence>
<organism evidence="2 3">
    <name type="scientific">Chara braunii</name>
    <name type="common">Braun's stonewort</name>
    <dbReference type="NCBI Taxonomy" id="69332"/>
    <lineage>
        <taxon>Eukaryota</taxon>
        <taxon>Viridiplantae</taxon>
        <taxon>Streptophyta</taxon>
        <taxon>Charophyceae</taxon>
        <taxon>Charales</taxon>
        <taxon>Characeae</taxon>
        <taxon>Chara</taxon>
    </lineage>
</organism>
<dbReference type="Proteomes" id="UP000265515">
    <property type="component" value="Unassembled WGS sequence"/>
</dbReference>
<evidence type="ECO:0000313" key="2">
    <source>
        <dbReference type="EMBL" id="GBG65096.1"/>
    </source>
</evidence>
<keyword evidence="3" id="KW-1185">Reference proteome</keyword>
<accession>A0A388K507</accession>
<dbReference type="AlphaFoldDB" id="A0A388K507"/>
<protein>
    <submittedName>
        <fullName evidence="2">Uncharacterized protein</fullName>
    </submittedName>
</protein>
<reference evidence="2 3" key="1">
    <citation type="journal article" date="2018" name="Cell">
        <title>The Chara Genome: Secondary Complexity and Implications for Plant Terrestrialization.</title>
        <authorList>
            <person name="Nishiyama T."/>
            <person name="Sakayama H."/>
            <person name="Vries J.D."/>
            <person name="Buschmann H."/>
            <person name="Saint-Marcoux D."/>
            <person name="Ullrich K.K."/>
            <person name="Haas F.B."/>
            <person name="Vanderstraeten L."/>
            <person name="Becker D."/>
            <person name="Lang D."/>
            <person name="Vosolsobe S."/>
            <person name="Rombauts S."/>
            <person name="Wilhelmsson P.K.I."/>
            <person name="Janitza P."/>
            <person name="Kern R."/>
            <person name="Heyl A."/>
            <person name="Rumpler F."/>
            <person name="Villalobos L.I.A.C."/>
            <person name="Clay J.M."/>
            <person name="Skokan R."/>
            <person name="Toyoda A."/>
            <person name="Suzuki Y."/>
            <person name="Kagoshima H."/>
            <person name="Schijlen E."/>
            <person name="Tajeshwar N."/>
            <person name="Catarino B."/>
            <person name="Hetherington A.J."/>
            <person name="Saltykova A."/>
            <person name="Bonnot C."/>
            <person name="Breuninger H."/>
            <person name="Symeonidi A."/>
            <person name="Radhakrishnan G.V."/>
            <person name="Van Nieuwerburgh F."/>
            <person name="Deforce D."/>
            <person name="Chang C."/>
            <person name="Karol K.G."/>
            <person name="Hedrich R."/>
            <person name="Ulvskov P."/>
            <person name="Glockner G."/>
            <person name="Delwiche C.F."/>
            <person name="Petrasek J."/>
            <person name="Van de Peer Y."/>
            <person name="Friml J."/>
            <person name="Beilby M."/>
            <person name="Dolan L."/>
            <person name="Kohara Y."/>
            <person name="Sugano S."/>
            <person name="Fujiyama A."/>
            <person name="Delaux P.-M."/>
            <person name="Quint M."/>
            <person name="TheiBen G."/>
            <person name="Hagemann M."/>
            <person name="Harholt J."/>
            <person name="Dunand C."/>
            <person name="Zachgo S."/>
            <person name="Langdale J."/>
            <person name="Maumus F."/>
            <person name="Straeten D.V.D."/>
            <person name="Gould S.B."/>
            <person name="Rensing S.A."/>
        </authorList>
    </citation>
    <scope>NUCLEOTIDE SEQUENCE [LARGE SCALE GENOMIC DNA]</scope>
    <source>
        <strain evidence="2 3">S276</strain>
    </source>
</reference>
<sequence>MTLMNIHPLIAARYVEKVGEWQIATNVSFQIPRFEEGQNVVEILQEMVMAKIPLGIFEIVPGETDQEDTVSQVDQDDHPTQRMDHGRHSPWAFSPLIVKMSETTQLRTGMTWRPWITVTAVPYSVLSGPTIPAKLAAVSVAHLISTGMLDGDEDLDARVYSIDWERFYKSDCSDCELKQENEDDEKEDVGLGLDLGKDNSDSDGPYKIDDPDVTSPLEKGQDTPRPTSGDEPVGMDTG</sequence>
<evidence type="ECO:0000256" key="1">
    <source>
        <dbReference type="SAM" id="MobiDB-lite"/>
    </source>
</evidence>
<feature type="region of interest" description="Disordered" evidence="1">
    <location>
        <begin position="179"/>
        <end position="238"/>
    </location>
</feature>
<dbReference type="EMBL" id="BFEA01000058">
    <property type="protein sequence ID" value="GBG65096.1"/>
    <property type="molecule type" value="Genomic_DNA"/>
</dbReference>
<feature type="compositionally biased region" description="Basic and acidic residues" evidence="1">
    <location>
        <begin position="195"/>
        <end position="210"/>
    </location>
</feature>
<dbReference type="Gramene" id="GBG65096">
    <property type="protein sequence ID" value="GBG65096"/>
    <property type="gene ID" value="CBR_g49460"/>
</dbReference>
<proteinExistence type="predicted"/>